<name>A0A6G9AQZ1_9BACT</name>
<evidence type="ECO:0000313" key="1">
    <source>
        <dbReference type="EMBL" id="QIP14633.1"/>
    </source>
</evidence>
<proteinExistence type="predicted"/>
<keyword evidence="2" id="KW-1185">Reference proteome</keyword>
<protein>
    <submittedName>
        <fullName evidence="1">Uncharacterized protein</fullName>
    </submittedName>
</protein>
<sequence>MKTILLLVFFCPLVLWAQGVKITPEDMARKQSFLLLRDGSVVRGQIIRNDNSGVTVRKTDGDMTYIEIDQLLGIMPIRPRPASLTPRTSLFSTFVLKDSTRIEGSFVKRDSTMITVRKRDGQLTYFEPELVARIDSVWMEPRTITESNRVFSNRFSPWLLIGETAYNPEKGQVYYRNKWLFQNEFHYGITRFWSIGARITTPIPSQYQSGFFTNIDNGMRTPRLSSKFSVPIGRKVRVGLSVAYQPLTSAESYRRGALTLQALGSFGNSQRNITLGYGLVNWGSQRVYQIWSSSYPTPFTTEHIPNQSFLTLGMMQKVRPGLTLLSDNRINLEQGYKFGDTGQRATLSFAFRLDRKRHAFDLGLYSLIYRNNYLPDGKIILFYPYIGYNLIFGTK</sequence>
<dbReference type="Proteomes" id="UP000501802">
    <property type="component" value="Chromosome"/>
</dbReference>
<dbReference type="RefSeq" id="WP_167211082.1">
    <property type="nucleotide sequence ID" value="NZ_CP050063.1"/>
</dbReference>
<dbReference type="AlphaFoldDB" id="A0A6G9AQZ1"/>
<dbReference type="EMBL" id="CP050063">
    <property type="protein sequence ID" value="QIP14633.1"/>
    <property type="molecule type" value="Genomic_DNA"/>
</dbReference>
<dbReference type="KEGG" id="spib:G8759_19460"/>
<accession>A0A6G9AQZ1</accession>
<reference evidence="1 2" key="1">
    <citation type="submission" date="2020-03" db="EMBL/GenBank/DDBJ databases">
        <authorList>
            <person name="Kim M.K."/>
        </authorList>
    </citation>
    <scope>NUCLEOTIDE SEQUENCE [LARGE SCALE GENOMIC DNA]</scope>
    <source>
        <strain evidence="1 2">BT328</strain>
    </source>
</reference>
<evidence type="ECO:0000313" key="2">
    <source>
        <dbReference type="Proteomes" id="UP000501802"/>
    </source>
</evidence>
<organism evidence="1 2">
    <name type="scientific">Spirosoma aureum</name>
    <dbReference type="NCBI Taxonomy" id="2692134"/>
    <lineage>
        <taxon>Bacteria</taxon>
        <taxon>Pseudomonadati</taxon>
        <taxon>Bacteroidota</taxon>
        <taxon>Cytophagia</taxon>
        <taxon>Cytophagales</taxon>
        <taxon>Cytophagaceae</taxon>
        <taxon>Spirosoma</taxon>
    </lineage>
</organism>
<gene>
    <name evidence="1" type="ORF">G8759_19460</name>
</gene>